<keyword evidence="2" id="KW-1185">Reference proteome</keyword>
<dbReference type="EMBL" id="JBHSNF010000003">
    <property type="protein sequence ID" value="MFC5526808.1"/>
    <property type="molecule type" value="Genomic_DNA"/>
</dbReference>
<evidence type="ECO:0000313" key="1">
    <source>
        <dbReference type="EMBL" id="MFC5526808.1"/>
    </source>
</evidence>
<sequence>MADVSGKTSNGFSYEGDCQLPSAGRLHWSVTFRHDGNFAGMRYGSLYGMQGIDEAGLETAVKQDIDLVWTQSR</sequence>
<name>A0ABW0QQP4_9GAMM</name>
<evidence type="ECO:0000313" key="2">
    <source>
        <dbReference type="Proteomes" id="UP001596114"/>
    </source>
</evidence>
<organism evidence="1 2">
    <name type="scientific">Rhodanobacter ginsengisoli</name>
    <dbReference type="NCBI Taxonomy" id="418646"/>
    <lineage>
        <taxon>Bacteria</taxon>
        <taxon>Pseudomonadati</taxon>
        <taxon>Pseudomonadota</taxon>
        <taxon>Gammaproteobacteria</taxon>
        <taxon>Lysobacterales</taxon>
        <taxon>Rhodanobacteraceae</taxon>
        <taxon>Rhodanobacter</taxon>
    </lineage>
</organism>
<reference evidence="2" key="1">
    <citation type="journal article" date="2019" name="Int. J. Syst. Evol. Microbiol.">
        <title>The Global Catalogue of Microorganisms (GCM) 10K type strain sequencing project: providing services to taxonomists for standard genome sequencing and annotation.</title>
        <authorList>
            <consortium name="The Broad Institute Genomics Platform"/>
            <consortium name="The Broad Institute Genome Sequencing Center for Infectious Disease"/>
            <person name="Wu L."/>
            <person name="Ma J."/>
        </authorList>
    </citation>
    <scope>NUCLEOTIDE SEQUENCE [LARGE SCALE GENOMIC DNA]</scope>
    <source>
        <strain evidence="2">CGMCC 1.16619</strain>
    </source>
</reference>
<proteinExistence type="predicted"/>
<gene>
    <name evidence="1" type="ORF">ACFPPA_13785</name>
</gene>
<dbReference type="RefSeq" id="WP_377320874.1">
    <property type="nucleotide sequence ID" value="NZ_JBHSNF010000003.1"/>
</dbReference>
<keyword evidence="1" id="KW-0675">Receptor</keyword>
<accession>A0ABW0QQP4</accession>
<protein>
    <submittedName>
        <fullName evidence="1">TonB-dependent receptor</fullName>
    </submittedName>
</protein>
<comment type="caution">
    <text evidence="1">The sequence shown here is derived from an EMBL/GenBank/DDBJ whole genome shotgun (WGS) entry which is preliminary data.</text>
</comment>
<dbReference type="Proteomes" id="UP001596114">
    <property type="component" value="Unassembled WGS sequence"/>
</dbReference>